<dbReference type="CDD" id="cd03271">
    <property type="entry name" value="ABC_UvrA_II"/>
    <property type="match status" value="1"/>
</dbReference>
<protein>
    <submittedName>
        <fullName evidence="15">Excinuclease ABC subunit UvrA</fullName>
        <ecNumber evidence="15">3.1.25.-</ecNumber>
    </submittedName>
</protein>
<evidence type="ECO:0000256" key="2">
    <source>
        <dbReference type="ARBA" id="ARBA00022490"/>
    </source>
</evidence>
<keyword evidence="7" id="KW-0228">DNA excision</keyword>
<comment type="subcellular location">
    <subcellularLocation>
        <location evidence="1">Cytoplasm</location>
    </subcellularLocation>
</comment>
<dbReference type="EMBL" id="CP084166">
    <property type="protein sequence ID" value="UJG41177.1"/>
    <property type="molecule type" value="Genomic_DNA"/>
</dbReference>
<dbReference type="GO" id="GO:0003677">
    <property type="term" value="F:DNA binding"/>
    <property type="evidence" value="ECO:0007669"/>
    <property type="project" value="UniProtKB-KW"/>
</dbReference>
<evidence type="ECO:0000256" key="1">
    <source>
        <dbReference type="ARBA" id="ARBA00004496"/>
    </source>
</evidence>
<dbReference type="Gene3D" id="1.10.8.280">
    <property type="entry name" value="ABC transporter ATPase domain-like"/>
    <property type="match status" value="2"/>
</dbReference>
<evidence type="ECO:0000256" key="5">
    <source>
        <dbReference type="ARBA" id="ARBA00022741"/>
    </source>
</evidence>
<keyword evidence="11" id="KW-0267">Excision nuclease</keyword>
<dbReference type="InterPro" id="IPR027417">
    <property type="entry name" value="P-loop_NTPase"/>
</dbReference>
<evidence type="ECO:0000313" key="15">
    <source>
        <dbReference type="EMBL" id="UJG41177.1"/>
    </source>
</evidence>
<dbReference type="GO" id="GO:0004518">
    <property type="term" value="F:nuclease activity"/>
    <property type="evidence" value="ECO:0007669"/>
    <property type="project" value="UniProtKB-KW"/>
</dbReference>
<evidence type="ECO:0000256" key="10">
    <source>
        <dbReference type="ARBA" id="ARBA00022840"/>
    </source>
</evidence>
<dbReference type="Proteomes" id="UP001201020">
    <property type="component" value="Chromosome"/>
</dbReference>
<keyword evidence="4" id="KW-0677">Repeat</keyword>
<dbReference type="Pfam" id="PF17755">
    <property type="entry name" value="UvrA_DNA-bind"/>
    <property type="match status" value="2"/>
</dbReference>
<keyword evidence="8" id="KW-0863">Zinc-finger</keyword>
<keyword evidence="15" id="KW-0378">Hydrolase</keyword>
<dbReference type="PROSITE" id="PS00211">
    <property type="entry name" value="ABC_TRANSPORTER_1"/>
    <property type="match status" value="1"/>
</dbReference>
<dbReference type="Pfam" id="PF00005">
    <property type="entry name" value="ABC_tran"/>
    <property type="match status" value="1"/>
</dbReference>
<dbReference type="NCBIfam" id="NF001503">
    <property type="entry name" value="PRK00349.1"/>
    <property type="match status" value="2"/>
</dbReference>
<name>A0A9Y1BLX2_9ARCH</name>
<dbReference type="InterPro" id="IPR041102">
    <property type="entry name" value="UvrA_inter"/>
</dbReference>
<dbReference type="Gene3D" id="3.40.50.300">
    <property type="entry name" value="P-loop containing nucleotide triphosphate hydrolases"/>
    <property type="match status" value="4"/>
</dbReference>
<dbReference type="InterPro" id="IPR013815">
    <property type="entry name" value="ATP_grasp_subdomain_1"/>
</dbReference>
<dbReference type="GO" id="GO:0016887">
    <property type="term" value="F:ATP hydrolysis activity"/>
    <property type="evidence" value="ECO:0007669"/>
    <property type="project" value="InterPro"/>
</dbReference>
<evidence type="ECO:0000256" key="11">
    <source>
        <dbReference type="ARBA" id="ARBA00022881"/>
    </source>
</evidence>
<dbReference type="GO" id="GO:0006289">
    <property type="term" value="P:nucleotide-excision repair"/>
    <property type="evidence" value="ECO:0007669"/>
    <property type="project" value="InterPro"/>
</dbReference>
<dbReference type="Gene3D" id="3.30.1490.20">
    <property type="entry name" value="ATP-grasp fold, A domain"/>
    <property type="match status" value="2"/>
</dbReference>
<organism evidence="15">
    <name type="scientific">Candidatus Heimdallarchaeum aukensis</name>
    <dbReference type="NCBI Taxonomy" id="2876573"/>
    <lineage>
        <taxon>Archaea</taxon>
        <taxon>Promethearchaeati</taxon>
        <taxon>Candidatus Heimdallarchaeota</taxon>
        <taxon>Candidatus Heimdallarchaeia (ex Rinke et al. 2021) (nom. nud.)</taxon>
        <taxon>Candidatus Heimdallarchaeales</taxon>
        <taxon>Candidatus Heimdallarchaeaceae</taxon>
        <taxon>Candidatus Heimdallarchaeum</taxon>
    </lineage>
</organism>
<sequence>MTSSTDSIKIIRAKENNLKDITISIPHDKLVVISGVSGSGKSSLAFNTIFSEAQRRYMETLSAYARQFIGNFDRPDVEHIEGLRPTISIDQKTISRNPRSTVGTLTEIYDYLRVLFARVGVPHCPICNIKIDAQPSDQIIDQIFASFEGQKVKIVAPMFKKRKGEYRKELAKWKEEGFTRLIIDGEEINLDEKFPKLERYVAHDIEIVVDRNKCLRKNEASIRDSVDLCLDLADGKVKIIGEKEKKIFSNKLVCPQCGLSVNEFHPRDFSYNSSVGACPRCKGLGKLPQIVPDKLVTNPDNPLLEHAIALQTKSGDHFTYTGLSKNSIAQIAKQLGIDISIPWKDLPEEHKQILMYGTGSKEYTINWKWGARDSVWKARGTSDVKWKGFIPATMEGYYRTSSKSMKERLEQYMELQTCPDCKGLRLKNESLSVLFHGKNIAELNQMSIEECYNFFNSLKLSPEEEKIAKPLLREIISRLYFLIEVGLHYLTLDRSAVDLSGGEAQRTRLATQIGAKLQGVNYVLDEPSIGLANRDNEKLLSSLKTLRDGGNTVIVVEHDEDTLQSADVLIDLGPRAGSLGGELLFAKNPRDISEKDAKRSFTARYLLNLDSISVPKKRRKSNIFLELKGAQHNNLKNIDVKIPLGTFVCVTGVSGSGKSSLVSDTLYPALVNKLHHGKQKAGKFKTLKGVENIDKVVVIDQSPIGRTTRSNPATYTKMLDPIRDLFASLPTAKLRGYTKTRFSFNNSPGRCEACQGKGFNTIEMSLLPDVEVECEICKGNRYDDETLKVKYKGYSIADILNLTVSEALNVFENQPKIVRILKTLEAVGLDYIKLGQSSTTLSGGEAQRIKLSRELAKRATGKTLYILDEPTTGLSFEDIKKLIKVLQELVDKGNTVLVIEHQLDVIKTADYIIDLGPEGGEEKGGYLVGFGTPEEIVKIKESYTGQALKKVLEGEKRELEKEQTVSKNSISTSDKELDPSSFLYVKGAKKNNLKNLDLTIPKNNLVVVTGVSGSGKSSLVIDTLFAEGQRRFIESLSSYARQFLNRAERTEVEEIVGLTPSIAIDQHSISHNPRSTVATTTEIYDYLRLLFAKVGIPHCPKCSIELKQRTETEIAKLIRKEFKDKKIYLAASVLNGEQVDISKIVKELKKEGYTRILLNEKLLHLDEEFSVDNVKTLSVVIDRIDLSKVEDTRFVDSLEIARELGKGRIEVYSTDKKGKRYSFNAECLEHGIEVPEEIHPRLFSFNHYSGACPTCTGLGMIRKFDIRKIVTDWNKSIIEGAIGPYTAQRMSNPNSWRRSMLESVGKHFGFTLSTPLKDFTPQQLHALFYGSDGEIVEIVYRQESRKSVSEYIREKPWEGLIPRWDDWMKSETDSTWSLKYKEKMNQYYSEYLCPDCKGEKLKPEVLAITINNKSITDLTKYSVKDFLVFLNNIILDKRRSKIAERILSELKKRAQYLVDVGLEYLTLDRRASTLSNGEAQRIRLASQIGSGLIGVTYCLDEPTIGLHPRDINRLLDTMKKLKENGNHVIVVEHDDTIIKESDYIIELGPRGGEEGGEIINFGSTNEVLKSESSLTGSYIYGKRKIKTPTKRRKTSENITLVGAQENNLKNITAKFGKGIITAVSGVSGAGKSSLVIDTLQKALEKKISKKKIEAGKHKEIKGFEDIKKVIAVDQSAMSKSVRSTPATYLGVFDEIRKFYAELPESRNRGMSSAHFSFNVKKGQCPECKGLGQKKVELLFLSDVWLTCPICKGKRYNKKVLAVKYKQKSISDILEMTIEEAYELFRDLEKISAPLKLAVEAGLGYLKMGQPTTTISGGEAERLKIVRELSKRTYGNSIYILDEPSQGLHFFDLEKLIEILHRLANKGHSVVLIDHEMNLIKQADYVIDLGLEGGELGGYIISEGKPEEIVQKQMGYTWVYLKESMN</sequence>
<keyword evidence="3" id="KW-0479">Metal-binding</keyword>
<keyword evidence="12" id="KW-0238">DNA-binding</keyword>
<keyword evidence="6" id="KW-0227">DNA damage</keyword>
<dbReference type="InterPro" id="IPR004602">
    <property type="entry name" value="UvrA"/>
</dbReference>
<keyword evidence="2" id="KW-0963">Cytoplasm</keyword>
<evidence type="ECO:0000256" key="4">
    <source>
        <dbReference type="ARBA" id="ARBA00022737"/>
    </source>
</evidence>
<dbReference type="InterPro" id="IPR003593">
    <property type="entry name" value="AAA+_ATPase"/>
</dbReference>
<dbReference type="Gene3D" id="1.20.1580.10">
    <property type="entry name" value="ABC transporter ATPase like domain"/>
    <property type="match status" value="4"/>
</dbReference>
<dbReference type="InterPro" id="IPR003439">
    <property type="entry name" value="ABC_transporter-like_ATP-bd"/>
</dbReference>
<keyword evidence="13" id="KW-0234">DNA repair</keyword>
<dbReference type="PANTHER" id="PTHR43152:SF3">
    <property type="entry name" value="UVRABC SYSTEM PROTEIN A"/>
    <property type="match status" value="1"/>
</dbReference>
<gene>
    <name evidence="15" type="primary">uvrA</name>
    <name evidence="15" type="ORF">K9W45_01630</name>
</gene>
<dbReference type="GO" id="GO:0009380">
    <property type="term" value="C:excinuclease repair complex"/>
    <property type="evidence" value="ECO:0007669"/>
    <property type="project" value="InterPro"/>
</dbReference>
<dbReference type="PANTHER" id="PTHR43152">
    <property type="entry name" value="UVRABC SYSTEM PROTEIN A"/>
    <property type="match status" value="1"/>
</dbReference>
<dbReference type="InterPro" id="IPR041552">
    <property type="entry name" value="UvrA_DNA-bd"/>
</dbReference>
<evidence type="ECO:0000256" key="13">
    <source>
        <dbReference type="ARBA" id="ARBA00023204"/>
    </source>
</evidence>
<evidence type="ECO:0000256" key="9">
    <source>
        <dbReference type="ARBA" id="ARBA00022833"/>
    </source>
</evidence>
<accession>A0A9Y1BLX2</accession>
<evidence type="ECO:0000256" key="7">
    <source>
        <dbReference type="ARBA" id="ARBA00022769"/>
    </source>
</evidence>
<dbReference type="SMART" id="SM00382">
    <property type="entry name" value="AAA"/>
    <property type="match status" value="2"/>
</dbReference>
<dbReference type="GO" id="GO:0008270">
    <property type="term" value="F:zinc ion binding"/>
    <property type="evidence" value="ECO:0007669"/>
    <property type="project" value="UniProtKB-KW"/>
</dbReference>
<feature type="domain" description="ABC transporter" evidence="14">
    <location>
        <begin position="618"/>
        <end position="942"/>
    </location>
</feature>
<dbReference type="SUPFAM" id="SSF52540">
    <property type="entry name" value="P-loop containing nucleoside triphosphate hydrolases"/>
    <property type="match status" value="4"/>
</dbReference>
<dbReference type="EC" id="3.1.25.-" evidence="15"/>
<evidence type="ECO:0000259" key="14">
    <source>
        <dbReference type="PROSITE" id="PS50893"/>
    </source>
</evidence>
<keyword evidence="9" id="KW-0862">Zinc</keyword>
<keyword evidence="10" id="KW-0067">ATP-binding</keyword>
<evidence type="ECO:0000256" key="6">
    <source>
        <dbReference type="ARBA" id="ARBA00022763"/>
    </source>
</evidence>
<keyword evidence="5" id="KW-0547">Nucleotide-binding</keyword>
<feature type="domain" description="ABC transporter" evidence="14">
    <location>
        <begin position="1593"/>
        <end position="1921"/>
    </location>
</feature>
<dbReference type="GO" id="GO:0005737">
    <property type="term" value="C:cytoplasm"/>
    <property type="evidence" value="ECO:0007669"/>
    <property type="project" value="UniProtKB-SubCell"/>
</dbReference>
<evidence type="ECO:0000256" key="3">
    <source>
        <dbReference type="ARBA" id="ARBA00022723"/>
    </source>
</evidence>
<dbReference type="GO" id="GO:0005524">
    <property type="term" value="F:ATP binding"/>
    <property type="evidence" value="ECO:0007669"/>
    <property type="project" value="UniProtKB-KW"/>
</dbReference>
<dbReference type="InterPro" id="IPR017871">
    <property type="entry name" value="ABC_transporter-like_CS"/>
</dbReference>
<evidence type="ECO:0000256" key="8">
    <source>
        <dbReference type="ARBA" id="ARBA00022771"/>
    </source>
</evidence>
<dbReference type="NCBIfam" id="TIGR00630">
    <property type="entry name" value="uvra"/>
    <property type="match status" value="2"/>
</dbReference>
<evidence type="ECO:0000256" key="12">
    <source>
        <dbReference type="ARBA" id="ARBA00023125"/>
    </source>
</evidence>
<proteinExistence type="predicted"/>
<dbReference type="Pfam" id="PF17760">
    <property type="entry name" value="UvrA_inter"/>
    <property type="match status" value="2"/>
</dbReference>
<dbReference type="PROSITE" id="PS50893">
    <property type="entry name" value="ABC_TRANSPORTER_2"/>
    <property type="match status" value="2"/>
</dbReference>
<reference evidence="15" key="1">
    <citation type="journal article" date="2022" name="Nat. Microbiol.">
        <title>Unique mobile elements and scalable gene flow at the prokaryote-eukaryote boundary revealed by circularized Asgard archaea genomes.</title>
        <authorList>
            <person name="Wu F."/>
            <person name="Speth D.R."/>
            <person name="Philosof A."/>
            <person name="Cremiere A."/>
            <person name="Narayanan A."/>
            <person name="Barco R.A."/>
            <person name="Connon S.A."/>
            <person name="Amend J.P."/>
            <person name="Antoshechkin I.A."/>
            <person name="Orphan V.J."/>
        </authorList>
    </citation>
    <scope>NUCLEOTIDE SEQUENCE</scope>
    <source>
        <strain evidence="15">PM71</strain>
    </source>
</reference>